<dbReference type="AlphaFoldDB" id="A0A9P4UYT9"/>
<reference evidence="1" key="1">
    <citation type="journal article" date="2020" name="Stud. Mycol.">
        <title>101 Dothideomycetes genomes: a test case for predicting lifestyles and emergence of pathogens.</title>
        <authorList>
            <person name="Haridas S."/>
            <person name="Albert R."/>
            <person name="Binder M."/>
            <person name="Bloem J."/>
            <person name="Labutti K."/>
            <person name="Salamov A."/>
            <person name="Andreopoulos B."/>
            <person name="Baker S."/>
            <person name="Barry K."/>
            <person name="Bills G."/>
            <person name="Bluhm B."/>
            <person name="Cannon C."/>
            <person name="Castanera R."/>
            <person name="Culley D."/>
            <person name="Daum C."/>
            <person name="Ezra D."/>
            <person name="Gonzalez J."/>
            <person name="Henrissat B."/>
            <person name="Kuo A."/>
            <person name="Liang C."/>
            <person name="Lipzen A."/>
            <person name="Lutzoni F."/>
            <person name="Magnuson J."/>
            <person name="Mondo S."/>
            <person name="Nolan M."/>
            <person name="Ohm R."/>
            <person name="Pangilinan J."/>
            <person name="Park H.-J."/>
            <person name="Ramirez L."/>
            <person name="Alfaro M."/>
            <person name="Sun H."/>
            <person name="Tritt A."/>
            <person name="Yoshinaga Y."/>
            <person name="Zwiers L.-H."/>
            <person name="Turgeon B."/>
            <person name="Goodwin S."/>
            <person name="Spatafora J."/>
            <person name="Crous P."/>
            <person name="Grigoriev I."/>
        </authorList>
    </citation>
    <scope>NUCLEOTIDE SEQUENCE</scope>
    <source>
        <strain evidence="1">CBS 125425</strain>
    </source>
</reference>
<accession>A0A9P4UYT9</accession>
<dbReference type="EMBL" id="ML996218">
    <property type="protein sequence ID" value="KAF2730411.1"/>
    <property type="molecule type" value="Genomic_DNA"/>
</dbReference>
<evidence type="ECO:0000313" key="2">
    <source>
        <dbReference type="Proteomes" id="UP000799444"/>
    </source>
</evidence>
<comment type="caution">
    <text evidence="1">The sequence shown here is derived from an EMBL/GenBank/DDBJ whole genome shotgun (WGS) entry which is preliminary data.</text>
</comment>
<gene>
    <name evidence="1" type="ORF">EJ04DRAFT_473792</name>
</gene>
<proteinExistence type="predicted"/>
<keyword evidence="2" id="KW-1185">Reference proteome</keyword>
<organism evidence="1 2">
    <name type="scientific">Polyplosphaeria fusca</name>
    <dbReference type="NCBI Taxonomy" id="682080"/>
    <lineage>
        <taxon>Eukaryota</taxon>
        <taxon>Fungi</taxon>
        <taxon>Dikarya</taxon>
        <taxon>Ascomycota</taxon>
        <taxon>Pezizomycotina</taxon>
        <taxon>Dothideomycetes</taxon>
        <taxon>Pleosporomycetidae</taxon>
        <taxon>Pleosporales</taxon>
        <taxon>Tetraplosphaeriaceae</taxon>
        <taxon>Polyplosphaeria</taxon>
    </lineage>
</organism>
<dbReference type="OrthoDB" id="5383784at2759"/>
<sequence>MGRQAYLTRLALGRSAFEPNHSTASSFDVQLEPLQHEPFGDAHVSDSNSYTQLYDDRGNPINPRAREHGRRFREAQNDVLASIGVVEVVARRRLPSEDLPGAFDERMKELEHEQSMGDWITRGSVFGGSLCTWWIGSLRDRLLTFRFHNAMPFAQIVASEFERSGRSMIYSGYVTQHAFTFGVRQLGFLALSFRPVDRILLALRATRKTKLALRWWRSVINFSSRMVVEALLYPFVYHSTLQRLGLLPPRPLLPSWKAFIPFSSSSPLKVLPLPAELGLDSLLDWTGAAIASPLVFVCLVHVLEQWVYAAICETIDTSTLRPENPDSKSLDNGLRRREPTIVGVRTTPPSPIRRIIIGLLSLLGWGKPLPQLEIKGVPARSTQRRVSNIQQAANTGHGELFNVSQLQIPIAHEGVRPGPRPAEEVATVALQLLDPTSPTASDTSQDGNDPRIRITSREGIVEMEVRLPPHVLSTREEIVDVHSPGSASHDLASPVPAYQPEIVPHHRVTRLSTQPARMISAVCKVQIVAWAVLPLKLVCIRLIASHYRAHGPVSSDIASGVYRTVLPTLWAAERPSLKSAGVLLSRVALAGALEFTIDLALWGFQWVAVTWVGKKSFGWGNL</sequence>
<evidence type="ECO:0000313" key="1">
    <source>
        <dbReference type="EMBL" id="KAF2730411.1"/>
    </source>
</evidence>
<name>A0A9P4UYT9_9PLEO</name>
<dbReference type="Proteomes" id="UP000799444">
    <property type="component" value="Unassembled WGS sequence"/>
</dbReference>
<protein>
    <submittedName>
        <fullName evidence="1">Uncharacterized protein</fullName>
    </submittedName>
</protein>